<dbReference type="EMBL" id="CABVHF010000003">
    <property type="protein sequence ID" value="VVM68817.1"/>
    <property type="molecule type" value="Genomic_DNA"/>
</dbReference>
<name>A0A5E6RJJ0_PSEFL</name>
<gene>
    <name evidence="1" type="ORF">PS631_01695</name>
</gene>
<proteinExistence type="predicted"/>
<organism evidence="1 2">
    <name type="scientific">Pseudomonas fluorescens</name>
    <dbReference type="NCBI Taxonomy" id="294"/>
    <lineage>
        <taxon>Bacteria</taxon>
        <taxon>Pseudomonadati</taxon>
        <taxon>Pseudomonadota</taxon>
        <taxon>Gammaproteobacteria</taxon>
        <taxon>Pseudomonadales</taxon>
        <taxon>Pseudomonadaceae</taxon>
        <taxon>Pseudomonas</taxon>
    </lineage>
</organism>
<evidence type="ECO:0000313" key="1">
    <source>
        <dbReference type="EMBL" id="VVM68817.1"/>
    </source>
</evidence>
<protein>
    <submittedName>
        <fullName evidence="1">Uncharacterized protein</fullName>
    </submittedName>
</protein>
<dbReference type="AlphaFoldDB" id="A0A5E6RJJ0"/>
<reference evidence="1 2" key="1">
    <citation type="submission" date="2019-09" db="EMBL/GenBank/DDBJ databases">
        <authorList>
            <person name="Chandra G."/>
            <person name="Truman W A."/>
        </authorList>
    </citation>
    <scope>NUCLEOTIDE SEQUENCE [LARGE SCALE GENOMIC DNA]</scope>
    <source>
        <strain evidence="1">PS631</strain>
    </source>
</reference>
<accession>A0A5E6RJJ0</accession>
<dbReference type="OrthoDB" id="7065337at2"/>
<dbReference type="Proteomes" id="UP000399692">
    <property type="component" value="Unassembled WGS sequence"/>
</dbReference>
<sequence length="284" mass="32061">MIPVCIIGVPNQIRRRIEQALEGRGIRPSIIIADLDRTGRLQLKPSPRHAADALRNYCDSVEGGYDYAEIYVLPYASIAEEVDDELATLKELNAQVIEPEMEVDGWPYLHLNRPKIDEKFLNAFTDALIKAVVEESDVAPLPSQSIEEAVQSARYLHVVGNGISQCDDIAPHRHWFVYESLEAFCELIKQGGDVGNLDEFFRTRGLIHAKTGGIATKLEIYVNGVRVREETHNTHLKNGDRTTREAAARIYYQVLQHMGIFHVFLMYVGPHPDTNISRKIDVIC</sequence>
<evidence type="ECO:0000313" key="2">
    <source>
        <dbReference type="Proteomes" id="UP000399692"/>
    </source>
</evidence>
<dbReference type="RefSeq" id="WP_150569912.1">
    <property type="nucleotide sequence ID" value="NZ_CABVHF010000003.1"/>
</dbReference>